<comment type="similarity">
    <text evidence="2">Belongs to the histone-like protein H-NS family.</text>
</comment>
<dbReference type="EMBL" id="AOSK01000086">
    <property type="protein sequence ID" value="EYD75330.1"/>
    <property type="molecule type" value="Genomic_DNA"/>
</dbReference>
<dbReference type="AlphaFoldDB" id="A0A017HLX6"/>
<evidence type="ECO:0000256" key="2">
    <source>
        <dbReference type="ARBA" id="ARBA00010610"/>
    </source>
</evidence>
<evidence type="ECO:0000256" key="4">
    <source>
        <dbReference type="ARBA" id="ARBA00023125"/>
    </source>
</evidence>
<dbReference type="PANTHER" id="PTHR38097">
    <property type="match status" value="1"/>
</dbReference>
<proteinExistence type="inferred from homology"/>
<evidence type="ECO:0000313" key="7">
    <source>
        <dbReference type="EMBL" id="EYD75330.1"/>
    </source>
</evidence>
<dbReference type="OrthoDB" id="5297879at2"/>
<dbReference type="GO" id="GO:0003681">
    <property type="term" value="F:bent DNA binding"/>
    <property type="evidence" value="ECO:0007669"/>
    <property type="project" value="TreeGrafter"/>
</dbReference>
<dbReference type="InterPro" id="IPR027444">
    <property type="entry name" value="H-NS_C_dom"/>
</dbReference>
<dbReference type="SUPFAM" id="SSF81273">
    <property type="entry name" value="H-NS histone-like proteins"/>
    <property type="match status" value="1"/>
</dbReference>
<keyword evidence="3" id="KW-0963">Cytoplasm</keyword>
<dbReference type="Pfam" id="PF00816">
    <property type="entry name" value="Histone_HNS"/>
    <property type="match status" value="1"/>
</dbReference>
<dbReference type="GO" id="GO:0005829">
    <property type="term" value="C:cytosol"/>
    <property type="evidence" value="ECO:0007669"/>
    <property type="project" value="TreeGrafter"/>
</dbReference>
<dbReference type="PANTHER" id="PTHR38097:SF2">
    <property type="entry name" value="DNA-BINDING PROTEIN STPA"/>
    <property type="match status" value="1"/>
</dbReference>
<protein>
    <submittedName>
        <fullName evidence="7">DNA-binding protein, H-NS family</fullName>
    </submittedName>
</protein>
<dbReference type="GO" id="GO:0003680">
    <property type="term" value="F:minor groove of adenine-thymine-rich DNA binding"/>
    <property type="evidence" value="ECO:0007669"/>
    <property type="project" value="TreeGrafter"/>
</dbReference>
<dbReference type="GO" id="GO:0001217">
    <property type="term" value="F:DNA-binding transcription repressor activity"/>
    <property type="evidence" value="ECO:0007669"/>
    <property type="project" value="TreeGrafter"/>
</dbReference>
<evidence type="ECO:0000256" key="3">
    <source>
        <dbReference type="ARBA" id="ARBA00022490"/>
    </source>
</evidence>
<gene>
    <name evidence="7" type="ORF">Rumeso_03117</name>
</gene>
<sequence>MDLEMKSREELMKLRADLEKAISAAGERDRRNALEAAEDAVREHGFTLAEIAELAARGARATRRPRADSAVRYRNRDNPEQTWSGRGRRPRWIHEAEAAGRSLKELQVS</sequence>
<evidence type="ECO:0000256" key="5">
    <source>
        <dbReference type="SAM" id="MobiDB-lite"/>
    </source>
</evidence>
<dbReference type="Proteomes" id="UP000019666">
    <property type="component" value="Unassembled WGS sequence"/>
</dbReference>
<evidence type="ECO:0000313" key="8">
    <source>
        <dbReference type="Proteomes" id="UP000019666"/>
    </source>
</evidence>
<dbReference type="GO" id="GO:0009295">
    <property type="term" value="C:nucleoid"/>
    <property type="evidence" value="ECO:0007669"/>
    <property type="project" value="UniProtKB-SubCell"/>
</dbReference>
<organism evidence="7 8">
    <name type="scientific">Rubellimicrobium mesophilum DSM 19309</name>
    <dbReference type="NCBI Taxonomy" id="442562"/>
    <lineage>
        <taxon>Bacteria</taxon>
        <taxon>Pseudomonadati</taxon>
        <taxon>Pseudomonadota</taxon>
        <taxon>Alphaproteobacteria</taxon>
        <taxon>Rhodobacterales</taxon>
        <taxon>Roseobacteraceae</taxon>
        <taxon>Rubellimicrobium</taxon>
    </lineage>
</organism>
<dbReference type="GO" id="GO:0000976">
    <property type="term" value="F:transcription cis-regulatory region binding"/>
    <property type="evidence" value="ECO:0007669"/>
    <property type="project" value="TreeGrafter"/>
</dbReference>
<feature type="domain" description="DNA-binding protein H-NS-like C-terminal" evidence="6">
    <location>
        <begin position="63"/>
        <end position="108"/>
    </location>
</feature>
<comment type="subcellular location">
    <subcellularLocation>
        <location evidence="1">Cytoplasm</location>
        <location evidence="1">Nucleoid</location>
    </subcellularLocation>
</comment>
<dbReference type="RefSeq" id="WP_037283601.1">
    <property type="nucleotide sequence ID" value="NZ_KK088624.1"/>
</dbReference>
<feature type="compositionally biased region" description="Basic and acidic residues" evidence="5">
    <location>
        <begin position="65"/>
        <end position="79"/>
    </location>
</feature>
<dbReference type="Gene3D" id="4.10.430.10">
    <property type="entry name" value="Histone-like protein H-NS, C-terminal domain"/>
    <property type="match status" value="1"/>
</dbReference>
<name>A0A017HLX6_9RHOB</name>
<keyword evidence="8" id="KW-1185">Reference proteome</keyword>
<dbReference type="GO" id="GO:0032993">
    <property type="term" value="C:protein-DNA complex"/>
    <property type="evidence" value="ECO:0007669"/>
    <property type="project" value="TreeGrafter"/>
</dbReference>
<dbReference type="PATRIC" id="fig|442562.3.peg.3067"/>
<dbReference type="HOGENOM" id="CLU_117503_1_2_5"/>
<evidence type="ECO:0000259" key="6">
    <source>
        <dbReference type="SMART" id="SM00528"/>
    </source>
</evidence>
<dbReference type="InterPro" id="IPR037150">
    <property type="entry name" value="H-NS_C_dom_sf"/>
</dbReference>
<comment type="caution">
    <text evidence="7">The sequence shown here is derived from an EMBL/GenBank/DDBJ whole genome shotgun (WGS) entry which is preliminary data.</text>
</comment>
<accession>A0A017HLX6</accession>
<feature type="region of interest" description="Disordered" evidence="5">
    <location>
        <begin position="57"/>
        <end position="91"/>
    </location>
</feature>
<dbReference type="SMART" id="SM00528">
    <property type="entry name" value="HNS"/>
    <property type="match status" value="1"/>
</dbReference>
<keyword evidence="4 7" id="KW-0238">DNA-binding</keyword>
<reference evidence="7 8" key="1">
    <citation type="submission" date="2013-02" db="EMBL/GenBank/DDBJ databases">
        <authorList>
            <person name="Fiebig A."/>
            <person name="Goeker M."/>
            <person name="Klenk H.-P.P."/>
        </authorList>
    </citation>
    <scope>NUCLEOTIDE SEQUENCE [LARGE SCALE GENOMIC DNA]</scope>
    <source>
        <strain evidence="7 8">DSM 19309</strain>
    </source>
</reference>
<evidence type="ECO:0000256" key="1">
    <source>
        <dbReference type="ARBA" id="ARBA00004453"/>
    </source>
</evidence>